<dbReference type="PANTHER" id="PTHR43433:SF5">
    <property type="entry name" value="AB HYDROLASE-1 DOMAIN-CONTAINING PROTEIN"/>
    <property type="match status" value="1"/>
</dbReference>
<dbReference type="PANTHER" id="PTHR43433">
    <property type="entry name" value="HYDROLASE, ALPHA/BETA FOLD FAMILY PROTEIN"/>
    <property type="match status" value="1"/>
</dbReference>
<dbReference type="InterPro" id="IPR050471">
    <property type="entry name" value="AB_hydrolase"/>
</dbReference>
<reference evidence="3" key="1">
    <citation type="journal article" date="2019" name="Int. J. Syst. Evol. Microbiol.">
        <title>The Global Catalogue of Microorganisms (GCM) 10K type strain sequencing project: providing services to taxonomists for standard genome sequencing and annotation.</title>
        <authorList>
            <consortium name="The Broad Institute Genomics Platform"/>
            <consortium name="The Broad Institute Genome Sequencing Center for Infectious Disease"/>
            <person name="Wu L."/>
            <person name="Ma J."/>
        </authorList>
    </citation>
    <scope>NUCLEOTIDE SEQUENCE [LARGE SCALE GENOMIC DNA]</scope>
    <source>
        <strain evidence="3">CCUG 48216</strain>
    </source>
</reference>
<proteinExistence type="predicted"/>
<dbReference type="PRINTS" id="PR00111">
    <property type="entry name" value="ABHYDROLASE"/>
</dbReference>
<evidence type="ECO:0000313" key="2">
    <source>
        <dbReference type="EMBL" id="MFD1184082.1"/>
    </source>
</evidence>
<accession>A0ABW3SI03</accession>
<evidence type="ECO:0000313" key="3">
    <source>
        <dbReference type="Proteomes" id="UP001597211"/>
    </source>
</evidence>
<name>A0ABW3SI03_9BACL</name>
<feature type="domain" description="AB hydrolase-1" evidence="1">
    <location>
        <begin position="21"/>
        <end position="251"/>
    </location>
</feature>
<sequence>MPYCKVSQGELYYEEIGSGHPIVLIHGFTPDHRLMSGCMEPVFRERTGWRRIYLDLPGMGRSRGYADIESTDMMLEAVLELIDKLVPESRFAVAGESYGGYLTRGIIARNPERVEGAAFICPMIVPDHDRRDLPIHKVMHEDPALKVELQPEEYEDFRAMGAVLTQHTWTRYANEIVPGCRLADAAFLDKIRARYGFSFSVDLEEFGAPSLFLLGRQDAAVGYADALHLLEQYPRGTFAVMDRAGHNLQIEQEGAFNALMNEWLDRIEEARDKELLRNVRVEDQRKRQ</sequence>
<dbReference type="SUPFAM" id="SSF53474">
    <property type="entry name" value="alpha/beta-Hydrolases"/>
    <property type="match status" value="1"/>
</dbReference>
<dbReference type="InterPro" id="IPR029058">
    <property type="entry name" value="AB_hydrolase_fold"/>
</dbReference>
<dbReference type="Pfam" id="PF00561">
    <property type="entry name" value="Abhydrolase_1"/>
    <property type="match status" value="1"/>
</dbReference>
<dbReference type="InterPro" id="IPR000073">
    <property type="entry name" value="AB_hydrolase_1"/>
</dbReference>
<dbReference type="Gene3D" id="3.40.50.1820">
    <property type="entry name" value="alpha/beta hydrolase"/>
    <property type="match status" value="1"/>
</dbReference>
<comment type="caution">
    <text evidence="2">The sequence shown here is derived from an EMBL/GenBank/DDBJ whole genome shotgun (WGS) entry which is preliminary data.</text>
</comment>
<dbReference type="EMBL" id="JBHTKZ010000068">
    <property type="protein sequence ID" value="MFD1184082.1"/>
    <property type="molecule type" value="Genomic_DNA"/>
</dbReference>
<keyword evidence="2" id="KW-0378">Hydrolase</keyword>
<organism evidence="2 3">
    <name type="scientific">Paenibacillus timonensis</name>
    <dbReference type="NCBI Taxonomy" id="225915"/>
    <lineage>
        <taxon>Bacteria</taxon>
        <taxon>Bacillati</taxon>
        <taxon>Bacillota</taxon>
        <taxon>Bacilli</taxon>
        <taxon>Bacillales</taxon>
        <taxon>Paenibacillaceae</taxon>
        <taxon>Paenibacillus</taxon>
    </lineage>
</organism>
<gene>
    <name evidence="2" type="ORF">ACFQ2Z_22355</name>
</gene>
<evidence type="ECO:0000259" key="1">
    <source>
        <dbReference type="Pfam" id="PF00561"/>
    </source>
</evidence>
<dbReference type="GO" id="GO:0016787">
    <property type="term" value="F:hydrolase activity"/>
    <property type="evidence" value="ECO:0007669"/>
    <property type="project" value="UniProtKB-KW"/>
</dbReference>
<dbReference type="RefSeq" id="WP_240271235.1">
    <property type="nucleotide sequence ID" value="NZ_JAKSXN010000075.1"/>
</dbReference>
<protein>
    <submittedName>
        <fullName evidence="2">Alpha/beta fold hydrolase</fullName>
    </submittedName>
</protein>
<keyword evidence="3" id="KW-1185">Reference proteome</keyword>
<dbReference type="Proteomes" id="UP001597211">
    <property type="component" value="Unassembled WGS sequence"/>
</dbReference>